<dbReference type="GO" id="GO:0042910">
    <property type="term" value="F:xenobiotic transmembrane transporter activity"/>
    <property type="evidence" value="ECO:0007669"/>
    <property type="project" value="TreeGrafter"/>
</dbReference>
<dbReference type="Gene3D" id="3.30.70.1430">
    <property type="entry name" value="Multidrug efflux transporter AcrB pore domain"/>
    <property type="match status" value="2"/>
</dbReference>
<dbReference type="FunFam" id="3.30.70.1430:FF:000001">
    <property type="entry name" value="Efflux pump membrane transporter"/>
    <property type="match status" value="1"/>
</dbReference>
<evidence type="ECO:0000256" key="1">
    <source>
        <dbReference type="ARBA" id="ARBA00004429"/>
    </source>
</evidence>
<evidence type="ECO:0000256" key="5">
    <source>
        <dbReference type="ARBA" id="ARBA00022519"/>
    </source>
</evidence>
<evidence type="ECO:0000313" key="12">
    <source>
        <dbReference type="EMBL" id="SFS15285.1"/>
    </source>
</evidence>
<dbReference type="PANTHER" id="PTHR32063:SF11">
    <property type="entry name" value="CATION OR DRUG EFFLUX SYSTEM PROTEIN"/>
    <property type="match status" value="1"/>
</dbReference>
<reference evidence="12 13" key="1">
    <citation type="submission" date="2016-10" db="EMBL/GenBank/DDBJ databases">
        <authorList>
            <person name="de Groot N.N."/>
        </authorList>
    </citation>
    <scope>NUCLEOTIDE SEQUENCE [LARGE SCALE GENOMIC DNA]</scope>
    <source>
        <strain evidence="12 13">DSM 21001</strain>
    </source>
</reference>
<dbReference type="FunFam" id="1.20.1640.10:FF:000001">
    <property type="entry name" value="Efflux pump membrane transporter"/>
    <property type="match status" value="1"/>
</dbReference>
<evidence type="ECO:0000256" key="10">
    <source>
        <dbReference type="SAM" id="Phobius"/>
    </source>
</evidence>
<dbReference type="AlphaFoldDB" id="A0A1I6MHT7"/>
<evidence type="ECO:0000259" key="11">
    <source>
        <dbReference type="PROSITE" id="PS50156"/>
    </source>
</evidence>
<evidence type="ECO:0000256" key="6">
    <source>
        <dbReference type="ARBA" id="ARBA00022692"/>
    </source>
</evidence>
<evidence type="ECO:0000256" key="3">
    <source>
        <dbReference type="ARBA" id="ARBA00022448"/>
    </source>
</evidence>
<keyword evidence="8 10" id="KW-0472">Membrane</keyword>
<feature type="transmembrane region" description="Helical" evidence="10">
    <location>
        <begin position="539"/>
        <end position="557"/>
    </location>
</feature>
<dbReference type="SUPFAM" id="SSF82714">
    <property type="entry name" value="Multidrug efflux transporter AcrB TolC docking domain, DN and DC subdomains"/>
    <property type="match status" value="2"/>
</dbReference>
<sequence length="1075" mass="115473">MSKFFIGRPIVAIVIAVLMLIGGIVSILSLPTAQFPDIVPPEIVVKATYPGADAKTLEQSVITPIEQQVNGVDNMNYMYSTSASNGSAQLTVDFDVKTKPDDDQILTQLRVSQAQSQLPSEVQLGGVTVQKSLSSPFMLLSVASPKSTYDSTFLANYAYINMVDQLGRVKGVAQVQVFGAGQYALRIWLKPDQMAKLGITVTQITNALSVQNNVNPAGQINGEPVPGNQDFTYNVLSQSRLVSVEEFGDIILVSNTTGSVLHLRDVARIELGSQTYNLSGRFNGKPSAVMAIYQLPGSNAVQCAKDVRAALALLSTQFPADMEANVALDTTAAVNAGIHDILTTLVIALVLVILVVYIFLQSWRATLIPLLAVPVALIATFMVFPVLGFSINTLSLLGLVLAIGLVVDDAIIVVEVVTRLIEEGMTPRDAAIKGMEEVSSPVIAIALILSAVFVPTAFIPGITGRLYQQFSITIAISVIFSAFNALTLSPALCAMLLKPKSESKKKSLRTRFFDSFNRVFGRVTDKYISTSGWLVRKSGVAFVVLLCISALALYLGIRLPGGFLPTEDQGYVFVGLSLPQSSSLKRTSDAAKDVETALMKVPGVDSVTSVIGFSLLSGTQSTYNAFFFVSLKDWSKRESHDEQFAAVQSNLTHTLGGIKQGIAFSFPPPAIPGVGSSGGVTMVLEDRTGKNDAAFLTQNVDKFLAAAGKRSEIAAVIPTYYPSVPQIHVEVNKEKVSQQQVALSDVYTTLGAFLGGDLVNYFNRFGRQWQTYVEADGIYRQDIKNIDQLYVQSANGSRVPLSALVTVKRVTGPEFTTRFNEYESATLTINGAPGFSSGQVMTALEQVFRQSMPQGMGYDYEGLSYQEHQADLGTPAWVVYAISVFLCFLILAAQYESWSLPFGVLLSTPVAIFGGYLALTLRHLENDVYAQIGLVMLIGLAAKNAILIVEFAKGKYEEGESIYDATLAGAKLRFRPILMTAFAFIFGCVPLWFASGAGGVSREILGTIVIGGMTAATLIAVLLVPVTYSFSERISQRFGPTQSASLDEKHSPAEPPPVVPPTGNPPAAAPLPEAA</sequence>
<dbReference type="InterPro" id="IPR000731">
    <property type="entry name" value="SSD"/>
</dbReference>
<feature type="compositionally biased region" description="Pro residues" evidence="9">
    <location>
        <begin position="1053"/>
        <end position="1069"/>
    </location>
</feature>
<dbReference type="NCBIfam" id="TIGR00915">
    <property type="entry name" value="2A0602"/>
    <property type="match status" value="1"/>
</dbReference>
<protein>
    <submittedName>
        <fullName evidence="12">Hydrophobic/amphiphilic exporter-1, HAE1 family</fullName>
    </submittedName>
</protein>
<dbReference type="Proteomes" id="UP000199024">
    <property type="component" value="Unassembled WGS sequence"/>
</dbReference>
<dbReference type="Gene3D" id="3.30.70.1440">
    <property type="entry name" value="Multidrug efflux transporter AcrB pore domain"/>
    <property type="match status" value="1"/>
</dbReference>
<dbReference type="GO" id="GO:0015562">
    <property type="term" value="F:efflux transmembrane transporter activity"/>
    <property type="evidence" value="ECO:0007669"/>
    <property type="project" value="InterPro"/>
</dbReference>
<evidence type="ECO:0000256" key="7">
    <source>
        <dbReference type="ARBA" id="ARBA00022989"/>
    </source>
</evidence>
<evidence type="ECO:0000256" key="8">
    <source>
        <dbReference type="ARBA" id="ARBA00023136"/>
    </source>
</evidence>
<feature type="transmembrane region" description="Helical" evidence="10">
    <location>
        <begin position="877"/>
        <end position="895"/>
    </location>
</feature>
<feature type="transmembrane region" description="Helical" evidence="10">
    <location>
        <begin position="1005"/>
        <end position="1028"/>
    </location>
</feature>
<dbReference type="SUPFAM" id="SSF82693">
    <property type="entry name" value="Multidrug efflux transporter AcrB pore domain, PN1, PN2, PC1 and PC2 subdomains"/>
    <property type="match status" value="4"/>
</dbReference>
<feature type="transmembrane region" description="Helical" evidence="10">
    <location>
        <begin position="474"/>
        <end position="497"/>
    </location>
</feature>
<feature type="domain" description="SSD" evidence="11">
    <location>
        <begin position="370"/>
        <end position="495"/>
    </location>
</feature>
<dbReference type="GO" id="GO:0009636">
    <property type="term" value="P:response to toxic substance"/>
    <property type="evidence" value="ECO:0007669"/>
    <property type="project" value="UniProtKB-ARBA"/>
</dbReference>
<keyword evidence="6 10" id="KW-0812">Transmembrane</keyword>
<keyword evidence="7 10" id="KW-1133">Transmembrane helix</keyword>
<feature type="transmembrane region" description="Helical" evidence="10">
    <location>
        <begin position="902"/>
        <end position="922"/>
    </location>
</feature>
<feature type="transmembrane region" description="Helical" evidence="10">
    <location>
        <begin position="972"/>
        <end position="993"/>
    </location>
</feature>
<accession>A0A1I6MHT7</accession>
<evidence type="ECO:0000256" key="4">
    <source>
        <dbReference type="ARBA" id="ARBA00022475"/>
    </source>
</evidence>
<feature type="transmembrane region" description="Helical" evidence="10">
    <location>
        <begin position="367"/>
        <end position="391"/>
    </location>
</feature>
<feature type="transmembrane region" description="Helical" evidence="10">
    <location>
        <begin position="397"/>
        <end position="421"/>
    </location>
</feature>
<evidence type="ECO:0000256" key="9">
    <source>
        <dbReference type="SAM" id="MobiDB-lite"/>
    </source>
</evidence>
<feature type="transmembrane region" description="Helical" evidence="10">
    <location>
        <begin position="341"/>
        <end position="360"/>
    </location>
</feature>
<evidence type="ECO:0000256" key="2">
    <source>
        <dbReference type="ARBA" id="ARBA00010942"/>
    </source>
</evidence>
<gene>
    <name evidence="12" type="ORF">SAMN05421771_2680</name>
</gene>
<dbReference type="PROSITE" id="PS50156">
    <property type="entry name" value="SSD"/>
    <property type="match status" value="1"/>
</dbReference>
<dbReference type="PRINTS" id="PR00702">
    <property type="entry name" value="ACRIFLAVINRP"/>
</dbReference>
<comment type="similarity">
    <text evidence="2">Belongs to the resistance-nodulation-cell division (RND) (TC 2.A.6) family.</text>
</comment>
<dbReference type="RefSeq" id="WP_089839582.1">
    <property type="nucleotide sequence ID" value="NZ_FOZL01000001.1"/>
</dbReference>
<dbReference type="InterPro" id="IPR004764">
    <property type="entry name" value="MdtF-like"/>
</dbReference>
<dbReference type="Pfam" id="PF00873">
    <property type="entry name" value="ACR_tran"/>
    <property type="match status" value="1"/>
</dbReference>
<keyword evidence="5" id="KW-0997">Cell inner membrane</keyword>
<keyword evidence="4" id="KW-1003">Cell membrane</keyword>
<dbReference type="PANTHER" id="PTHR32063">
    <property type="match status" value="1"/>
</dbReference>
<organism evidence="12 13">
    <name type="scientific">Granulicella pectinivorans</name>
    <dbReference type="NCBI Taxonomy" id="474950"/>
    <lineage>
        <taxon>Bacteria</taxon>
        <taxon>Pseudomonadati</taxon>
        <taxon>Acidobacteriota</taxon>
        <taxon>Terriglobia</taxon>
        <taxon>Terriglobales</taxon>
        <taxon>Acidobacteriaceae</taxon>
        <taxon>Granulicella</taxon>
    </lineage>
</organism>
<feature type="transmembrane region" description="Helical" evidence="10">
    <location>
        <begin position="442"/>
        <end position="462"/>
    </location>
</feature>
<dbReference type="InterPro" id="IPR027463">
    <property type="entry name" value="AcrB_DN_DC_subdom"/>
</dbReference>
<comment type="subcellular location">
    <subcellularLocation>
        <location evidence="1">Cell inner membrane</location>
        <topology evidence="1">Multi-pass membrane protein</topology>
    </subcellularLocation>
</comment>
<keyword evidence="13" id="KW-1185">Reference proteome</keyword>
<dbReference type="SUPFAM" id="SSF82866">
    <property type="entry name" value="Multidrug efflux transporter AcrB transmembrane domain"/>
    <property type="match status" value="2"/>
</dbReference>
<feature type="region of interest" description="Disordered" evidence="9">
    <location>
        <begin position="1039"/>
        <end position="1075"/>
    </location>
</feature>
<dbReference type="STRING" id="474950.SAMN05421771_2680"/>
<dbReference type="EMBL" id="FOZL01000001">
    <property type="protein sequence ID" value="SFS15285.1"/>
    <property type="molecule type" value="Genomic_DNA"/>
</dbReference>
<name>A0A1I6MHT7_9BACT</name>
<dbReference type="OrthoDB" id="8270at2"/>
<feature type="transmembrane region" description="Helical" evidence="10">
    <location>
        <begin position="928"/>
        <end position="951"/>
    </location>
</feature>
<dbReference type="Gene3D" id="3.30.70.1320">
    <property type="entry name" value="Multidrug efflux transporter AcrB pore domain like"/>
    <property type="match status" value="1"/>
</dbReference>
<dbReference type="InterPro" id="IPR001036">
    <property type="entry name" value="Acrflvin-R"/>
</dbReference>
<dbReference type="Gene3D" id="3.30.2090.10">
    <property type="entry name" value="Multidrug efflux transporter AcrB TolC docking domain, DN and DC subdomains"/>
    <property type="match status" value="2"/>
</dbReference>
<proteinExistence type="inferred from homology"/>
<dbReference type="Gene3D" id="1.20.1640.10">
    <property type="entry name" value="Multidrug efflux transporter AcrB transmembrane domain"/>
    <property type="match status" value="2"/>
</dbReference>
<keyword evidence="3" id="KW-0813">Transport</keyword>
<dbReference type="GO" id="GO:0005886">
    <property type="term" value="C:plasma membrane"/>
    <property type="evidence" value="ECO:0007669"/>
    <property type="project" value="UniProtKB-SubCell"/>
</dbReference>
<evidence type="ECO:0000313" key="13">
    <source>
        <dbReference type="Proteomes" id="UP000199024"/>
    </source>
</evidence>